<name>A0AAV2SM84_MEGNR</name>
<organism evidence="2 3">
    <name type="scientific">Meganyctiphanes norvegica</name>
    <name type="common">Northern krill</name>
    <name type="synonym">Thysanopoda norvegica</name>
    <dbReference type="NCBI Taxonomy" id="48144"/>
    <lineage>
        <taxon>Eukaryota</taxon>
        <taxon>Metazoa</taxon>
        <taxon>Ecdysozoa</taxon>
        <taxon>Arthropoda</taxon>
        <taxon>Crustacea</taxon>
        <taxon>Multicrustacea</taxon>
        <taxon>Malacostraca</taxon>
        <taxon>Eumalacostraca</taxon>
        <taxon>Eucarida</taxon>
        <taxon>Euphausiacea</taxon>
        <taxon>Euphausiidae</taxon>
        <taxon>Meganyctiphanes</taxon>
    </lineage>
</organism>
<comment type="caution">
    <text evidence="2">The sequence shown here is derived from an EMBL/GenBank/DDBJ whole genome shotgun (WGS) entry which is preliminary data.</text>
</comment>
<dbReference type="InterPro" id="IPR004875">
    <property type="entry name" value="DDE_SF_endonuclease_dom"/>
</dbReference>
<feature type="non-terminal residue" evidence="2">
    <location>
        <position position="1"/>
    </location>
</feature>
<accession>A0AAV2SM84</accession>
<dbReference type="InterPro" id="IPR050863">
    <property type="entry name" value="CenT-Element_Derived"/>
</dbReference>
<proteinExistence type="predicted"/>
<dbReference type="GO" id="GO:0005634">
    <property type="term" value="C:nucleus"/>
    <property type="evidence" value="ECO:0007669"/>
    <property type="project" value="TreeGrafter"/>
</dbReference>
<evidence type="ECO:0000313" key="2">
    <source>
        <dbReference type="EMBL" id="CAL4198346.1"/>
    </source>
</evidence>
<dbReference type="AlphaFoldDB" id="A0AAV2SM84"/>
<sequence>KQPKTRLSLLLGGNMAGEKLKPVVIGKAKKPRAFGNRAISSLPVYYEAQANAWMSSQIFWHWFLEDFIVEMEQRHGPEFDDVCLIMDNCTSHPKMIEDLDPRVMVLFLPLNTTALIQPMNQGVI</sequence>
<dbReference type="EMBL" id="CAXKWB010074576">
    <property type="protein sequence ID" value="CAL4198346.1"/>
    <property type="molecule type" value="Genomic_DNA"/>
</dbReference>
<evidence type="ECO:0000259" key="1">
    <source>
        <dbReference type="Pfam" id="PF03184"/>
    </source>
</evidence>
<reference evidence="2 3" key="1">
    <citation type="submission" date="2024-05" db="EMBL/GenBank/DDBJ databases">
        <authorList>
            <person name="Wallberg A."/>
        </authorList>
    </citation>
    <scope>NUCLEOTIDE SEQUENCE [LARGE SCALE GENOMIC DNA]</scope>
</reference>
<dbReference type="PANTHER" id="PTHR19303:SF73">
    <property type="entry name" value="PROTEIN PDC2"/>
    <property type="match status" value="1"/>
</dbReference>
<keyword evidence="3" id="KW-1185">Reference proteome</keyword>
<evidence type="ECO:0000313" key="3">
    <source>
        <dbReference type="Proteomes" id="UP001497623"/>
    </source>
</evidence>
<feature type="domain" description="DDE-1" evidence="1">
    <location>
        <begin position="4"/>
        <end position="124"/>
    </location>
</feature>
<dbReference type="Pfam" id="PF03184">
    <property type="entry name" value="DDE_1"/>
    <property type="match status" value="1"/>
</dbReference>
<gene>
    <name evidence="2" type="ORF">MNOR_LOCUS37360</name>
</gene>
<dbReference type="PANTHER" id="PTHR19303">
    <property type="entry name" value="TRANSPOSON"/>
    <property type="match status" value="1"/>
</dbReference>
<dbReference type="GO" id="GO:0003677">
    <property type="term" value="F:DNA binding"/>
    <property type="evidence" value="ECO:0007669"/>
    <property type="project" value="TreeGrafter"/>
</dbReference>
<dbReference type="Proteomes" id="UP001497623">
    <property type="component" value="Unassembled WGS sequence"/>
</dbReference>
<protein>
    <recommendedName>
        <fullName evidence="1">DDE-1 domain-containing protein</fullName>
    </recommendedName>
</protein>